<dbReference type="PANTHER" id="PTHR30193">
    <property type="entry name" value="ABC TRANSPORTER PERMEASE PROTEIN"/>
    <property type="match status" value="1"/>
</dbReference>
<evidence type="ECO:0000256" key="2">
    <source>
        <dbReference type="ARBA" id="ARBA00022448"/>
    </source>
</evidence>
<dbReference type="Proteomes" id="UP000542742">
    <property type="component" value="Unassembled WGS sequence"/>
</dbReference>
<evidence type="ECO:0000313" key="9">
    <source>
        <dbReference type="EMBL" id="MBB4692185.1"/>
    </source>
</evidence>
<evidence type="ECO:0000313" key="10">
    <source>
        <dbReference type="Proteomes" id="UP000542742"/>
    </source>
</evidence>
<feature type="domain" description="ABC transmembrane type-1" evidence="8">
    <location>
        <begin position="86"/>
        <end position="298"/>
    </location>
</feature>
<dbReference type="InterPro" id="IPR035906">
    <property type="entry name" value="MetI-like_sf"/>
</dbReference>
<proteinExistence type="inferred from homology"/>
<feature type="transmembrane region" description="Helical" evidence="7">
    <location>
        <begin position="123"/>
        <end position="144"/>
    </location>
</feature>
<dbReference type="PANTHER" id="PTHR30193:SF37">
    <property type="entry name" value="INNER MEMBRANE ABC TRANSPORTER PERMEASE PROTEIN YCJO"/>
    <property type="match status" value="1"/>
</dbReference>
<feature type="transmembrane region" description="Helical" evidence="7">
    <location>
        <begin position="172"/>
        <end position="195"/>
    </location>
</feature>
<dbReference type="InterPro" id="IPR051393">
    <property type="entry name" value="ABC_transporter_permease"/>
</dbReference>
<keyword evidence="4 7" id="KW-0812">Transmembrane</keyword>
<dbReference type="InterPro" id="IPR000515">
    <property type="entry name" value="MetI-like"/>
</dbReference>
<evidence type="ECO:0000256" key="5">
    <source>
        <dbReference type="ARBA" id="ARBA00022989"/>
    </source>
</evidence>
<keyword evidence="10" id="KW-1185">Reference proteome</keyword>
<reference evidence="9 10" key="1">
    <citation type="submission" date="2020-08" db="EMBL/GenBank/DDBJ databases">
        <title>Sequencing the genomes of 1000 actinobacteria strains.</title>
        <authorList>
            <person name="Klenk H.-P."/>
        </authorList>
    </citation>
    <scope>NUCLEOTIDE SEQUENCE [LARGE SCALE GENOMIC DNA]</scope>
    <source>
        <strain evidence="9 10">DSM 45518</strain>
    </source>
</reference>
<keyword evidence="9" id="KW-0762">Sugar transport</keyword>
<comment type="subcellular location">
    <subcellularLocation>
        <location evidence="1 7">Cell membrane</location>
        <topology evidence="1 7">Multi-pass membrane protein</topology>
    </subcellularLocation>
</comment>
<feature type="transmembrane region" description="Helical" evidence="7">
    <location>
        <begin position="27"/>
        <end position="53"/>
    </location>
</feature>
<dbReference type="Gene3D" id="1.10.3720.10">
    <property type="entry name" value="MetI-like"/>
    <property type="match status" value="1"/>
</dbReference>
<dbReference type="SUPFAM" id="SSF161098">
    <property type="entry name" value="MetI-like"/>
    <property type="match status" value="1"/>
</dbReference>
<dbReference type="AlphaFoldDB" id="A0A7W7G1I9"/>
<keyword evidence="3" id="KW-1003">Cell membrane</keyword>
<dbReference type="PROSITE" id="PS50928">
    <property type="entry name" value="ABC_TM1"/>
    <property type="match status" value="1"/>
</dbReference>
<sequence>MAITFAASSHATVRQARPRGRAVRRNLTGWAFAGPATALVVGLSLFPAIWAFFISRARWNGISPGVPVGWSNYERLASDPDMLAAARHTLLLTVLFVPSSIMLGIVIAIALNQRIRLIGFYRTCIFVPYVASAAATGILAGFVFNPQFGAANDVLRHLGIPQQQFLESPTQALYVICVIALWGEVGFTTVIYLAALQDIPKELVEAARMDGASRWRVFRHVTMPELRPVTVFAAVWQTITAVQLFDLIYTTTRGGPLNSTQTVVYYIYELAFQTQRLGYGAAAAYLLFAVTLLLTLGIIWYSRRRGSEVF</sequence>
<evidence type="ECO:0000256" key="1">
    <source>
        <dbReference type="ARBA" id="ARBA00004651"/>
    </source>
</evidence>
<keyword evidence="2 7" id="KW-0813">Transport</keyword>
<comment type="caution">
    <text evidence="9">The sequence shown here is derived from an EMBL/GenBank/DDBJ whole genome shotgun (WGS) entry which is preliminary data.</text>
</comment>
<feature type="transmembrane region" description="Helical" evidence="7">
    <location>
        <begin position="90"/>
        <end position="111"/>
    </location>
</feature>
<dbReference type="RefSeq" id="WP_184950933.1">
    <property type="nucleotide sequence ID" value="NZ_BOMC01000079.1"/>
</dbReference>
<evidence type="ECO:0000256" key="7">
    <source>
        <dbReference type="RuleBase" id="RU363032"/>
    </source>
</evidence>
<keyword evidence="6 7" id="KW-0472">Membrane</keyword>
<accession>A0A7W7G1I9</accession>
<evidence type="ECO:0000256" key="3">
    <source>
        <dbReference type="ARBA" id="ARBA00022475"/>
    </source>
</evidence>
<gene>
    <name evidence="9" type="ORF">BKA14_002333</name>
</gene>
<dbReference type="EMBL" id="JACHMF010000001">
    <property type="protein sequence ID" value="MBB4692185.1"/>
    <property type="molecule type" value="Genomic_DNA"/>
</dbReference>
<evidence type="ECO:0000256" key="4">
    <source>
        <dbReference type="ARBA" id="ARBA00022692"/>
    </source>
</evidence>
<organism evidence="9 10">
    <name type="scientific">Paractinoplanes abujensis</name>
    <dbReference type="NCBI Taxonomy" id="882441"/>
    <lineage>
        <taxon>Bacteria</taxon>
        <taxon>Bacillati</taxon>
        <taxon>Actinomycetota</taxon>
        <taxon>Actinomycetes</taxon>
        <taxon>Micromonosporales</taxon>
        <taxon>Micromonosporaceae</taxon>
        <taxon>Paractinoplanes</taxon>
    </lineage>
</organism>
<keyword evidence="5 7" id="KW-1133">Transmembrane helix</keyword>
<comment type="similarity">
    <text evidence="7">Belongs to the binding-protein-dependent transport system permease family.</text>
</comment>
<dbReference type="CDD" id="cd06261">
    <property type="entry name" value="TM_PBP2"/>
    <property type="match status" value="1"/>
</dbReference>
<evidence type="ECO:0000256" key="6">
    <source>
        <dbReference type="ARBA" id="ARBA00023136"/>
    </source>
</evidence>
<dbReference type="GO" id="GO:0005886">
    <property type="term" value="C:plasma membrane"/>
    <property type="evidence" value="ECO:0007669"/>
    <property type="project" value="UniProtKB-SubCell"/>
</dbReference>
<name>A0A7W7G1I9_9ACTN</name>
<evidence type="ECO:0000259" key="8">
    <source>
        <dbReference type="PROSITE" id="PS50928"/>
    </source>
</evidence>
<feature type="transmembrane region" description="Helical" evidence="7">
    <location>
        <begin position="277"/>
        <end position="301"/>
    </location>
</feature>
<protein>
    <submittedName>
        <fullName evidence="9">Multiple sugar transport system permease protein</fullName>
    </submittedName>
</protein>
<dbReference type="Pfam" id="PF00528">
    <property type="entry name" value="BPD_transp_1"/>
    <property type="match status" value="1"/>
</dbReference>
<dbReference type="GO" id="GO:0055085">
    <property type="term" value="P:transmembrane transport"/>
    <property type="evidence" value="ECO:0007669"/>
    <property type="project" value="InterPro"/>
</dbReference>